<dbReference type="InterPro" id="IPR018261">
    <property type="entry name" value="Ribosomal_bL27_CS"/>
</dbReference>
<proteinExistence type="inferred from homology"/>
<dbReference type="NCBIfam" id="TIGR00062">
    <property type="entry name" value="L27"/>
    <property type="match status" value="1"/>
</dbReference>
<dbReference type="InParanoid" id="A0A0L0HC81"/>
<dbReference type="GeneID" id="27688774"/>
<dbReference type="GO" id="GO:0003735">
    <property type="term" value="F:structural constituent of ribosome"/>
    <property type="evidence" value="ECO:0007669"/>
    <property type="project" value="InterPro"/>
</dbReference>
<dbReference type="InterPro" id="IPR001684">
    <property type="entry name" value="Ribosomal_bL27"/>
</dbReference>
<dbReference type="PRINTS" id="PR00063">
    <property type="entry name" value="RIBOSOMALL27"/>
</dbReference>
<evidence type="ECO:0000313" key="5">
    <source>
        <dbReference type="EMBL" id="KNC99140.1"/>
    </source>
</evidence>
<dbReference type="GO" id="GO:0006412">
    <property type="term" value="P:translation"/>
    <property type="evidence" value="ECO:0007669"/>
    <property type="project" value="InterPro"/>
</dbReference>
<protein>
    <recommendedName>
        <fullName evidence="4">Large ribosomal subunit protein bL27m</fullName>
    </recommendedName>
</protein>
<evidence type="ECO:0000256" key="3">
    <source>
        <dbReference type="ARBA" id="ARBA00023274"/>
    </source>
</evidence>
<dbReference type="OrthoDB" id="1867012at2759"/>
<organism evidence="5 6">
    <name type="scientific">Spizellomyces punctatus (strain DAOM BR117)</name>
    <dbReference type="NCBI Taxonomy" id="645134"/>
    <lineage>
        <taxon>Eukaryota</taxon>
        <taxon>Fungi</taxon>
        <taxon>Fungi incertae sedis</taxon>
        <taxon>Chytridiomycota</taxon>
        <taxon>Chytridiomycota incertae sedis</taxon>
        <taxon>Chytridiomycetes</taxon>
        <taxon>Spizellomycetales</taxon>
        <taxon>Spizellomycetaceae</taxon>
        <taxon>Spizellomyces</taxon>
    </lineage>
</organism>
<keyword evidence="6" id="KW-1185">Reference proteome</keyword>
<dbReference type="PROSITE" id="PS00831">
    <property type="entry name" value="RIBOSOMAL_L27"/>
    <property type="match status" value="1"/>
</dbReference>
<accession>A0A0L0HC81</accession>
<dbReference type="AlphaFoldDB" id="A0A0L0HC81"/>
<comment type="similarity">
    <text evidence="1">Belongs to the bacterial ribosomal protein bL27 family.</text>
</comment>
<dbReference type="STRING" id="645134.A0A0L0HC81"/>
<dbReference type="VEuPathDB" id="FungiDB:SPPG_05398"/>
<evidence type="ECO:0000256" key="4">
    <source>
        <dbReference type="ARBA" id="ARBA00035267"/>
    </source>
</evidence>
<keyword evidence="2 5" id="KW-0689">Ribosomal protein</keyword>
<dbReference type="eggNOG" id="KOG4600">
    <property type="taxonomic scope" value="Eukaryota"/>
</dbReference>
<dbReference type="GO" id="GO:0005762">
    <property type="term" value="C:mitochondrial large ribosomal subunit"/>
    <property type="evidence" value="ECO:0007669"/>
    <property type="project" value="TreeGrafter"/>
</dbReference>
<dbReference type="RefSeq" id="XP_016607180.1">
    <property type="nucleotide sequence ID" value="XM_016753612.1"/>
</dbReference>
<dbReference type="Proteomes" id="UP000053201">
    <property type="component" value="Unassembled WGS sequence"/>
</dbReference>
<evidence type="ECO:0000256" key="2">
    <source>
        <dbReference type="ARBA" id="ARBA00022980"/>
    </source>
</evidence>
<reference evidence="5 6" key="1">
    <citation type="submission" date="2009-08" db="EMBL/GenBank/DDBJ databases">
        <title>The Genome Sequence of Spizellomyces punctatus strain DAOM BR117.</title>
        <authorList>
            <consortium name="The Broad Institute Genome Sequencing Platform"/>
            <person name="Russ C."/>
            <person name="Cuomo C."/>
            <person name="Shea T."/>
            <person name="Young S.K."/>
            <person name="Zeng Q."/>
            <person name="Koehrsen M."/>
            <person name="Haas B."/>
            <person name="Borodovsky M."/>
            <person name="Guigo R."/>
            <person name="Alvarado L."/>
            <person name="Berlin A."/>
            <person name="Bochicchio J."/>
            <person name="Borenstein D."/>
            <person name="Chapman S."/>
            <person name="Chen Z."/>
            <person name="Engels R."/>
            <person name="Freedman E."/>
            <person name="Gellesch M."/>
            <person name="Goldberg J."/>
            <person name="Griggs A."/>
            <person name="Gujja S."/>
            <person name="Heiman D."/>
            <person name="Hepburn T."/>
            <person name="Howarth C."/>
            <person name="Jen D."/>
            <person name="Larson L."/>
            <person name="Lewis B."/>
            <person name="Mehta T."/>
            <person name="Park D."/>
            <person name="Pearson M."/>
            <person name="Roberts A."/>
            <person name="Saif S."/>
            <person name="Shenoy N."/>
            <person name="Sisk P."/>
            <person name="Stolte C."/>
            <person name="Sykes S."/>
            <person name="Thomson T."/>
            <person name="Walk T."/>
            <person name="White J."/>
            <person name="Yandava C."/>
            <person name="Burger G."/>
            <person name="Gray M.W."/>
            <person name="Holland P.W.H."/>
            <person name="King N."/>
            <person name="Lang F.B.F."/>
            <person name="Roger A.J."/>
            <person name="Ruiz-Trillo I."/>
            <person name="Lander E."/>
            <person name="Nusbaum C."/>
        </authorList>
    </citation>
    <scope>NUCLEOTIDE SEQUENCE [LARGE SCALE GENOMIC DNA]</scope>
    <source>
        <strain evidence="5 6">DAOM BR117</strain>
    </source>
</reference>
<dbReference type="Pfam" id="PF01016">
    <property type="entry name" value="Ribosomal_L27"/>
    <property type="match status" value="1"/>
</dbReference>
<sequence>MCTLGMIRAAASRCVPLRHVGFGFTPVTPCLAGVPQPSSLHAPNTRFPLQVRWATKKSGGSSKNGRTSQPKFLGFKALHSAKVEPGNIIIRQRGTQWHPGTNVGIGRDHTLFALVPGRVVLHYDLAKQRKIVSVDDGTLPPLPSRPEMKKRLAESLDLEKYLDMDGEGRLAYVQQKIKEISEKDNKERKAALETRLMEKGRRKFDMIDLTFL</sequence>
<evidence type="ECO:0000256" key="1">
    <source>
        <dbReference type="ARBA" id="ARBA00010797"/>
    </source>
</evidence>
<keyword evidence="3" id="KW-0687">Ribonucleoprotein</keyword>
<dbReference type="PANTHER" id="PTHR15893">
    <property type="entry name" value="RIBOSOMAL PROTEIN L27"/>
    <property type="match status" value="1"/>
</dbReference>
<gene>
    <name evidence="5" type="ORF">SPPG_05398</name>
</gene>
<name>A0A0L0HC81_SPIPD</name>
<dbReference type="SUPFAM" id="SSF110324">
    <property type="entry name" value="Ribosomal L27 protein-like"/>
    <property type="match status" value="1"/>
</dbReference>
<dbReference type="PANTHER" id="PTHR15893:SF0">
    <property type="entry name" value="LARGE RIBOSOMAL SUBUNIT PROTEIN BL27M"/>
    <property type="match status" value="1"/>
</dbReference>
<evidence type="ECO:0000313" key="6">
    <source>
        <dbReference type="Proteomes" id="UP000053201"/>
    </source>
</evidence>
<dbReference type="Gene3D" id="2.40.50.100">
    <property type="match status" value="1"/>
</dbReference>
<dbReference type="FunFam" id="2.40.50.100:FF:000020">
    <property type="entry name" value="50S ribosomal protein L27"/>
    <property type="match status" value="1"/>
</dbReference>
<dbReference type="EMBL" id="KQ257458">
    <property type="protein sequence ID" value="KNC99140.1"/>
    <property type="molecule type" value="Genomic_DNA"/>
</dbReference>